<name>A0ABY6AVU5_9BURK</name>
<dbReference type="Proteomes" id="UP001064933">
    <property type="component" value="Chromosome"/>
</dbReference>
<evidence type="ECO:0000313" key="3">
    <source>
        <dbReference type="Proteomes" id="UP001064933"/>
    </source>
</evidence>
<evidence type="ECO:0000313" key="2">
    <source>
        <dbReference type="EMBL" id="UXH76987.1"/>
    </source>
</evidence>
<keyword evidence="3" id="KW-1185">Reference proteome</keyword>
<dbReference type="EMBL" id="CP104562">
    <property type="protein sequence ID" value="UXH76987.1"/>
    <property type="molecule type" value="Genomic_DNA"/>
</dbReference>
<accession>A0ABY6AVU5</accession>
<feature type="region of interest" description="Disordered" evidence="1">
    <location>
        <begin position="1"/>
        <end position="38"/>
    </location>
</feature>
<gene>
    <name evidence="2" type="ORF">N4261_18435</name>
</gene>
<dbReference type="RefSeq" id="WP_261756728.1">
    <property type="nucleotide sequence ID" value="NZ_CP104562.2"/>
</dbReference>
<sequence>MSIPISRRSARAGNQRSNQRGKPTRQPPSSSVPPDSDLDDQDWMDWFLAAGLRATGGAMLGVALSGFIFPQSVARDVPSMLIGAAFMLWIARRNGSI</sequence>
<feature type="compositionally biased region" description="Polar residues" evidence="1">
    <location>
        <begin position="12"/>
        <end position="21"/>
    </location>
</feature>
<organism evidence="2 3">
    <name type="scientific">Roseateles amylovorans</name>
    <dbReference type="NCBI Taxonomy" id="2978473"/>
    <lineage>
        <taxon>Bacteria</taxon>
        <taxon>Pseudomonadati</taxon>
        <taxon>Pseudomonadota</taxon>
        <taxon>Betaproteobacteria</taxon>
        <taxon>Burkholderiales</taxon>
        <taxon>Sphaerotilaceae</taxon>
        <taxon>Roseateles</taxon>
    </lineage>
</organism>
<protein>
    <submittedName>
        <fullName evidence="2">Uncharacterized protein</fullName>
    </submittedName>
</protein>
<proteinExistence type="predicted"/>
<reference evidence="2" key="1">
    <citation type="submission" date="2022-10" db="EMBL/GenBank/DDBJ databases">
        <title>Characterization and whole genome sequencing of a new Roseateles species, isolated from fresh water.</title>
        <authorList>
            <person name="Guliayeva D.Y."/>
            <person name="Akhremchuk A.E."/>
            <person name="Sikolenko M.A."/>
            <person name="Valentovich L.N."/>
            <person name="Sidarenka A.V."/>
        </authorList>
    </citation>
    <scope>NUCLEOTIDE SEQUENCE</scope>
    <source>
        <strain evidence="2">BIM B-1768</strain>
    </source>
</reference>
<evidence type="ECO:0000256" key="1">
    <source>
        <dbReference type="SAM" id="MobiDB-lite"/>
    </source>
</evidence>